<evidence type="ECO:0000313" key="2">
    <source>
        <dbReference type="EMBL" id="SDN60584.1"/>
    </source>
</evidence>
<dbReference type="GO" id="GO:0005829">
    <property type="term" value="C:cytosol"/>
    <property type="evidence" value="ECO:0007669"/>
    <property type="project" value="TreeGrafter"/>
</dbReference>
<dbReference type="InterPro" id="IPR039315">
    <property type="entry name" value="CheW"/>
</dbReference>
<dbReference type="Gene3D" id="2.40.50.180">
    <property type="entry name" value="CheA-289, Domain 4"/>
    <property type="match status" value="1"/>
</dbReference>
<evidence type="ECO:0000313" key="3">
    <source>
        <dbReference type="Proteomes" id="UP000199602"/>
    </source>
</evidence>
<evidence type="ECO:0000259" key="1">
    <source>
        <dbReference type="PROSITE" id="PS50851"/>
    </source>
</evidence>
<dbReference type="PANTHER" id="PTHR22617:SF23">
    <property type="entry name" value="CHEMOTAXIS PROTEIN CHEW"/>
    <property type="match status" value="1"/>
</dbReference>
<accession>A0A1H0CRU7</accession>
<dbReference type="STRING" id="206665.SAMN04488516_103162"/>
<sequence length="231" mass="27042">MSKVLEEYFTLQDFSQERDLELAKEEKELLEKFFLQEEKKQIHPDKNNRDFKQPNFSRVHKEEKKVFDKRKQLARSGATQDNKKKQRQELQFVGFILGKQEFALPVESVKEVIRYIKPVKIPGSGEIFKGLINLRGKVIPVIDLSRLFNAQSKKGKFILICDLNDIKIGFISDLIASMYRVNSESIEWNFDKGLYTEGNFVEGIIKKEDKMVHILDLQKLKDFLITLKKGE</sequence>
<dbReference type="Proteomes" id="UP000199602">
    <property type="component" value="Unassembled WGS sequence"/>
</dbReference>
<proteinExistence type="predicted"/>
<organism evidence="2 3">
    <name type="scientific">Desulfonauticus submarinus</name>
    <dbReference type="NCBI Taxonomy" id="206665"/>
    <lineage>
        <taxon>Bacteria</taxon>
        <taxon>Pseudomonadati</taxon>
        <taxon>Thermodesulfobacteriota</taxon>
        <taxon>Desulfovibrionia</taxon>
        <taxon>Desulfovibrionales</taxon>
        <taxon>Desulfonauticaceae</taxon>
        <taxon>Desulfonauticus</taxon>
    </lineage>
</organism>
<dbReference type="GO" id="GO:0007165">
    <property type="term" value="P:signal transduction"/>
    <property type="evidence" value="ECO:0007669"/>
    <property type="project" value="InterPro"/>
</dbReference>
<dbReference type="Gene3D" id="2.30.30.40">
    <property type="entry name" value="SH3 Domains"/>
    <property type="match status" value="1"/>
</dbReference>
<protein>
    <submittedName>
        <fullName evidence="2">CheW protein</fullName>
    </submittedName>
</protein>
<dbReference type="InterPro" id="IPR002545">
    <property type="entry name" value="CheW-lke_dom"/>
</dbReference>
<dbReference type="AlphaFoldDB" id="A0A1H0CRU7"/>
<keyword evidence="3" id="KW-1185">Reference proteome</keyword>
<dbReference type="GO" id="GO:0006935">
    <property type="term" value="P:chemotaxis"/>
    <property type="evidence" value="ECO:0007669"/>
    <property type="project" value="InterPro"/>
</dbReference>
<gene>
    <name evidence="2" type="ORF">SAMN04488516_103162</name>
</gene>
<dbReference type="Pfam" id="PF01584">
    <property type="entry name" value="CheW"/>
    <property type="match status" value="1"/>
</dbReference>
<dbReference type="RefSeq" id="WP_092064422.1">
    <property type="nucleotide sequence ID" value="NZ_FNIN01000003.1"/>
</dbReference>
<dbReference type="OrthoDB" id="9790406at2"/>
<reference evidence="2 3" key="1">
    <citation type="submission" date="2016-10" db="EMBL/GenBank/DDBJ databases">
        <authorList>
            <person name="de Groot N.N."/>
        </authorList>
    </citation>
    <scope>NUCLEOTIDE SEQUENCE [LARGE SCALE GENOMIC DNA]</scope>
    <source>
        <strain evidence="2 3">DSM 15269</strain>
    </source>
</reference>
<feature type="domain" description="CheW-like" evidence="1">
    <location>
        <begin position="89"/>
        <end position="226"/>
    </location>
</feature>
<dbReference type="SUPFAM" id="SSF50341">
    <property type="entry name" value="CheW-like"/>
    <property type="match status" value="1"/>
</dbReference>
<dbReference type="SMART" id="SM00260">
    <property type="entry name" value="CheW"/>
    <property type="match status" value="1"/>
</dbReference>
<dbReference type="PROSITE" id="PS50851">
    <property type="entry name" value="CHEW"/>
    <property type="match status" value="1"/>
</dbReference>
<dbReference type="EMBL" id="FNIN01000003">
    <property type="protein sequence ID" value="SDN60584.1"/>
    <property type="molecule type" value="Genomic_DNA"/>
</dbReference>
<dbReference type="PANTHER" id="PTHR22617">
    <property type="entry name" value="CHEMOTAXIS SENSOR HISTIDINE KINASE-RELATED"/>
    <property type="match status" value="1"/>
</dbReference>
<dbReference type="InterPro" id="IPR036061">
    <property type="entry name" value="CheW-like_dom_sf"/>
</dbReference>
<name>A0A1H0CRU7_9BACT</name>